<name>A0ABS4FL78_9BACL</name>
<sequence length="120" mass="13449">MSILLIFLLVVAGACLTWLGSKLSYMSIQASRSIASSSAPGELTRQDKIELLAMHMVGFLVVIGILLLLFYLLTKGRQNAKAYQFYALIIQILFVIGFFIINYTYLFVDYPAHLDSGFPF</sequence>
<keyword evidence="1" id="KW-1133">Transmembrane helix</keyword>
<protein>
    <submittedName>
        <fullName evidence="2">Glucan phosphoethanolaminetransferase (Alkaline phosphatase superfamily)</fullName>
    </submittedName>
</protein>
<reference evidence="2 3" key="1">
    <citation type="submission" date="2021-03" db="EMBL/GenBank/DDBJ databases">
        <title>Genomic Encyclopedia of Type Strains, Phase IV (KMG-IV): sequencing the most valuable type-strain genomes for metagenomic binning, comparative biology and taxonomic classification.</title>
        <authorList>
            <person name="Goeker M."/>
        </authorList>
    </citation>
    <scope>NUCLEOTIDE SEQUENCE [LARGE SCALE GENOMIC DNA]</scope>
    <source>
        <strain evidence="2 3">DSM 15596</strain>
    </source>
</reference>
<evidence type="ECO:0000313" key="3">
    <source>
        <dbReference type="Proteomes" id="UP000706926"/>
    </source>
</evidence>
<proteinExistence type="predicted"/>
<keyword evidence="1" id="KW-0812">Transmembrane</keyword>
<dbReference type="Proteomes" id="UP000706926">
    <property type="component" value="Unassembled WGS sequence"/>
</dbReference>
<organism evidence="2 3">
    <name type="scientific">Paenibacillus lactis</name>
    <dbReference type="NCBI Taxonomy" id="228574"/>
    <lineage>
        <taxon>Bacteria</taxon>
        <taxon>Bacillati</taxon>
        <taxon>Bacillota</taxon>
        <taxon>Bacilli</taxon>
        <taxon>Bacillales</taxon>
        <taxon>Paenibacillaceae</taxon>
        <taxon>Paenibacillus</taxon>
    </lineage>
</organism>
<evidence type="ECO:0000313" key="2">
    <source>
        <dbReference type="EMBL" id="MBP1897025.1"/>
    </source>
</evidence>
<feature type="transmembrane region" description="Helical" evidence="1">
    <location>
        <begin position="85"/>
        <end position="108"/>
    </location>
</feature>
<evidence type="ECO:0000256" key="1">
    <source>
        <dbReference type="SAM" id="Phobius"/>
    </source>
</evidence>
<dbReference type="EMBL" id="JAGGKI010000038">
    <property type="protein sequence ID" value="MBP1897025.1"/>
    <property type="molecule type" value="Genomic_DNA"/>
</dbReference>
<keyword evidence="3" id="KW-1185">Reference proteome</keyword>
<gene>
    <name evidence="2" type="ORF">J2Z18_006170</name>
</gene>
<keyword evidence="1" id="KW-0472">Membrane</keyword>
<comment type="caution">
    <text evidence="2">The sequence shown here is derived from an EMBL/GenBank/DDBJ whole genome shotgun (WGS) entry which is preliminary data.</text>
</comment>
<feature type="transmembrane region" description="Helical" evidence="1">
    <location>
        <begin position="53"/>
        <end position="73"/>
    </location>
</feature>
<accession>A0ABS4FL78</accession>